<sequence>MKFNNNEELSKYFKTAIEKESSLEIETLRSEIEGMKSEARQKFKKELEEEMLDILSSRARDIYKQYQEELSVKQRTLDLLVMEKRMHLIDELFDTLEENIKEFRKTPESVKWFKKKLSKYDLKSFDTIELNPLDKDIAPSHLKVKLNPNIRAGFILYNENLNRLVVETVSSNLEEARKYFYENAKWFSE</sequence>
<proteinExistence type="predicted"/>
<organism evidence="2 3">
    <name type="scientific">Acholeplasma laidlawii</name>
    <dbReference type="NCBI Taxonomy" id="2148"/>
    <lineage>
        <taxon>Bacteria</taxon>
        <taxon>Bacillati</taxon>
        <taxon>Mycoplasmatota</taxon>
        <taxon>Mollicutes</taxon>
        <taxon>Acholeplasmatales</taxon>
        <taxon>Acholeplasmataceae</taxon>
        <taxon>Acholeplasma</taxon>
    </lineage>
</organism>
<name>A0A553IG24_ACHLA</name>
<gene>
    <name evidence="2" type="ORF">FNV44_05415</name>
</gene>
<evidence type="ECO:0000313" key="2">
    <source>
        <dbReference type="EMBL" id="TRX99146.1"/>
    </source>
</evidence>
<keyword evidence="1" id="KW-0175">Coiled coil</keyword>
<protein>
    <recommendedName>
        <fullName evidence="4">V-type ATP synthase subunit E</fullName>
    </recommendedName>
</protein>
<accession>A0A553IG24</accession>
<evidence type="ECO:0000256" key="1">
    <source>
        <dbReference type="SAM" id="Coils"/>
    </source>
</evidence>
<feature type="coiled-coil region" evidence="1">
    <location>
        <begin position="18"/>
        <end position="45"/>
    </location>
</feature>
<evidence type="ECO:0000313" key="3">
    <source>
        <dbReference type="Proteomes" id="UP000315938"/>
    </source>
</evidence>
<dbReference type="AlphaFoldDB" id="A0A553IG24"/>
<comment type="caution">
    <text evidence="2">The sequence shown here is derived from an EMBL/GenBank/DDBJ whole genome shotgun (WGS) entry which is preliminary data.</text>
</comment>
<dbReference type="Proteomes" id="UP000315938">
    <property type="component" value="Unassembled WGS sequence"/>
</dbReference>
<dbReference type="SUPFAM" id="SSF160527">
    <property type="entry name" value="V-type ATPase subunit E-like"/>
    <property type="match status" value="1"/>
</dbReference>
<dbReference type="EMBL" id="VKID01000002">
    <property type="protein sequence ID" value="TRX99146.1"/>
    <property type="molecule type" value="Genomic_DNA"/>
</dbReference>
<evidence type="ECO:0008006" key="4">
    <source>
        <dbReference type="Google" id="ProtNLM"/>
    </source>
</evidence>
<dbReference type="RefSeq" id="WP_012243100.1">
    <property type="nucleotide sequence ID" value="NZ_JACAOE010000002.1"/>
</dbReference>
<dbReference type="GeneID" id="41339309"/>
<reference evidence="2 3" key="1">
    <citation type="submission" date="2019-07" db="EMBL/GenBank/DDBJ databases">
        <title>Genome sequence of Acholeplasma laidlawii strain with increased resistance to erythromycin.</title>
        <authorList>
            <person name="Medvedeva E.S."/>
            <person name="Baranova N.B."/>
            <person name="Siniagina M.N."/>
            <person name="Mouzykantov A."/>
            <person name="Chernova O.A."/>
            <person name="Chernov V.M."/>
        </authorList>
    </citation>
    <scope>NUCLEOTIDE SEQUENCE [LARGE SCALE GENOMIC DNA]</scope>
    <source>
        <strain evidence="2 3">PG8REry</strain>
    </source>
</reference>